<feature type="compositionally biased region" description="Low complexity" evidence="1">
    <location>
        <begin position="66"/>
        <end position="76"/>
    </location>
</feature>
<organism evidence="3 4">
    <name type="scientific">Cannabis sativa</name>
    <name type="common">Hemp</name>
    <name type="synonym">Marijuana</name>
    <dbReference type="NCBI Taxonomy" id="3483"/>
    <lineage>
        <taxon>Eukaryota</taxon>
        <taxon>Viridiplantae</taxon>
        <taxon>Streptophyta</taxon>
        <taxon>Embryophyta</taxon>
        <taxon>Tracheophyta</taxon>
        <taxon>Spermatophyta</taxon>
        <taxon>Magnoliopsida</taxon>
        <taxon>eudicotyledons</taxon>
        <taxon>Gunneridae</taxon>
        <taxon>Pentapetalae</taxon>
        <taxon>rosids</taxon>
        <taxon>fabids</taxon>
        <taxon>Rosales</taxon>
        <taxon>Cannabaceae</taxon>
        <taxon>Cannabis</taxon>
    </lineage>
</organism>
<feature type="signal peptide" evidence="2">
    <location>
        <begin position="1"/>
        <end position="19"/>
    </location>
</feature>
<feature type="chain" id="PRO_5029514953" evidence="2">
    <location>
        <begin position="20"/>
        <end position="84"/>
    </location>
</feature>
<dbReference type="InterPro" id="IPR052957">
    <property type="entry name" value="Auxin_embryo_med"/>
</dbReference>
<accession>A0A7J6F5W5</accession>
<feature type="region of interest" description="Disordered" evidence="1">
    <location>
        <begin position="62"/>
        <end position="84"/>
    </location>
</feature>
<evidence type="ECO:0000256" key="2">
    <source>
        <dbReference type="SAM" id="SignalP"/>
    </source>
</evidence>
<protein>
    <submittedName>
        <fullName evidence="3">Uncharacterized protein</fullName>
    </submittedName>
</protein>
<gene>
    <name evidence="3" type="ORF">G4B88_018300</name>
</gene>
<sequence>MPQFSGMVLFFKNLLLITSRPHIFSNGYQIRFNEEPCSQLGYIVPEWLDKNPTLHELKQIYGSGSGSSSSSNSGFGCLRSFEMV</sequence>
<dbReference type="PANTHER" id="PTHR32387">
    <property type="entry name" value="WU:FJ29H11"/>
    <property type="match status" value="1"/>
</dbReference>
<evidence type="ECO:0000313" key="3">
    <source>
        <dbReference type="EMBL" id="KAF4365120.1"/>
    </source>
</evidence>
<dbReference type="AlphaFoldDB" id="A0A7J6F5W5"/>
<dbReference type="EMBL" id="JAATIQ010000277">
    <property type="protein sequence ID" value="KAF4365120.1"/>
    <property type="molecule type" value="Genomic_DNA"/>
</dbReference>
<keyword evidence="4" id="KW-1185">Reference proteome</keyword>
<evidence type="ECO:0000313" key="4">
    <source>
        <dbReference type="Proteomes" id="UP000583929"/>
    </source>
</evidence>
<keyword evidence="2" id="KW-0732">Signal</keyword>
<dbReference type="Proteomes" id="UP000583929">
    <property type="component" value="Unassembled WGS sequence"/>
</dbReference>
<dbReference type="PANTHER" id="PTHR32387:SF3">
    <property type="entry name" value="ATP_DNA BINDING PROTEIN"/>
    <property type="match status" value="1"/>
</dbReference>
<reference evidence="3 4" key="1">
    <citation type="journal article" date="2020" name="bioRxiv">
        <title>Sequence and annotation of 42 cannabis genomes reveals extensive copy number variation in cannabinoid synthesis and pathogen resistance genes.</title>
        <authorList>
            <person name="Mckernan K.J."/>
            <person name="Helbert Y."/>
            <person name="Kane L.T."/>
            <person name="Ebling H."/>
            <person name="Zhang L."/>
            <person name="Liu B."/>
            <person name="Eaton Z."/>
            <person name="Mclaughlin S."/>
            <person name="Kingan S."/>
            <person name="Baybayan P."/>
            <person name="Concepcion G."/>
            <person name="Jordan M."/>
            <person name="Riva A."/>
            <person name="Barbazuk W."/>
            <person name="Harkins T."/>
        </authorList>
    </citation>
    <scope>NUCLEOTIDE SEQUENCE [LARGE SCALE GENOMIC DNA]</scope>
    <source>
        <strain evidence="4">cv. Jamaican Lion 4</strain>
        <tissue evidence="3">Leaf</tissue>
    </source>
</reference>
<name>A0A7J6F5W5_CANSA</name>
<comment type="caution">
    <text evidence="3">The sequence shown here is derived from an EMBL/GenBank/DDBJ whole genome shotgun (WGS) entry which is preliminary data.</text>
</comment>
<evidence type="ECO:0000256" key="1">
    <source>
        <dbReference type="SAM" id="MobiDB-lite"/>
    </source>
</evidence>
<proteinExistence type="predicted"/>